<evidence type="ECO:0000256" key="1">
    <source>
        <dbReference type="PIRSR" id="PIRSR640198-1"/>
    </source>
</evidence>
<evidence type="ECO:0000256" key="3">
    <source>
        <dbReference type="SAM" id="MobiDB-lite"/>
    </source>
</evidence>
<evidence type="ECO:0000313" key="6">
    <source>
        <dbReference type="Proteomes" id="UP000809789"/>
    </source>
</evidence>
<dbReference type="Gene3D" id="1.10.3290.10">
    <property type="entry name" value="Fido-like domain"/>
    <property type="match status" value="1"/>
</dbReference>
<feature type="active site" evidence="1">
    <location>
        <position position="290"/>
    </location>
</feature>
<dbReference type="PROSITE" id="PS51459">
    <property type="entry name" value="FIDO"/>
    <property type="match status" value="1"/>
</dbReference>
<dbReference type="InterPro" id="IPR040198">
    <property type="entry name" value="Fido_containing"/>
</dbReference>
<dbReference type="InterPro" id="IPR036597">
    <property type="entry name" value="Fido-like_dom_sf"/>
</dbReference>
<reference evidence="5" key="1">
    <citation type="submission" date="2021-07" db="EMBL/GenBank/DDBJ databases">
        <title>Elsinoe batatas strain:CRI-CJ2 Genome sequencing and assembly.</title>
        <authorList>
            <person name="Huang L."/>
        </authorList>
    </citation>
    <scope>NUCLEOTIDE SEQUENCE</scope>
    <source>
        <strain evidence="5">CRI-CJ2</strain>
    </source>
</reference>
<name>A0A8K0KYN0_9PEZI</name>
<dbReference type="AlphaFoldDB" id="A0A8K0KYN0"/>
<dbReference type="OrthoDB" id="439046at2759"/>
<evidence type="ECO:0000313" key="5">
    <source>
        <dbReference type="EMBL" id="KAG8624310.1"/>
    </source>
</evidence>
<feature type="domain" description="Fido" evidence="4">
    <location>
        <begin position="190"/>
        <end position="355"/>
    </location>
</feature>
<evidence type="ECO:0000256" key="2">
    <source>
        <dbReference type="PIRSR" id="PIRSR640198-2"/>
    </source>
</evidence>
<feature type="region of interest" description="Disordered" evidence="3">
    <location>
        <begin position="37"/>
        <end position="79"/>
    </location>
</feature>
<dbReference type="EMBL" id="JAESVG020000009">
    <property type="protein sequence ID" value="KAG8624310.1"/>
    <property type="molecule type" value="Genomic_DNA"/>
</dbReference>
<feature type="binding site" evidence="2">
    <location>
        <begin position="294"/>
        <end position="301"/>
    </location>
    <ligand>
        <name>ATP</name>
        <dbReference type="ChEBI" id="CHEBI:30616"/>
    </ligand>
</feature>
<dbReference type="PANTHER" id="PTHR13504:SF38">
    <property type="entry name" value="FIDO DOMAIN-CONTAINING PROTEIN"/>
    <property type="match status" value="1"/>
</dbReference>
<organism evidence="5 6">
    <name type="scientific">Elsinoe batatas</name>
    <dbReference type="NCBI Taxonomy" id="2601811"/>
    <lineage>
        <taxon>Eukaryota</taxon>
        <taxon>Fungi</taxon>
        <taxon>Dikarya</taxon>
        <taxon>Ascomycota</taxon>
        <taxon>Pezizomycotina</taxon>
        <taxon>Dothideomycetes</taxon>
        <taxon>Dothideomycetidae</taxon>
        <taxon>Myriangiales</taxon>
        <taxon>Elsinoaceae</taxon>
        <taxon>Elsinoe</taxon>
    </lineage>
</organism>
<protein>
    <recommendedName>
        <fullName evidence="4">Fido domain-containing protein</fullName>
    </recommendedName>
</protein>
<accession>A0A8K0KYN0</accession>
<keyword evidence="2" id="KW-0547">Nucleotide-binding</keyword>
<dbReference type="InterPro" id="IPR003812">
    <property type="entry name" value="Fido"/>
</dbReference>
<evidence type="ECO:0000259" key="4">
    <source>
        <dbReference type="PROSITE" id="PS51459"/>
    </source>
</evidence>
<dbReference type="SUPFAM" id="SSF140931">
    <property type="entry name" value="Fic-like"/>
    <property type="match status" value="1"/>
</dbReference>
<proteinExistence type="predicted"/>
<dbReference type="Proteomes" id="UP000809789">
    <property type="component" value="Unassembled WGS sequence"/>
</dbReference>
<comment type="caution">
    <text evidence="5">The sequence shown here is derived from an EMBL/GenBank/DDBJ whole genome shotgun (WGS) entry which is preliminary data.</text>
</comment>
<keyword evidence="6" id="KW-1185">Reference proteome</keyword>
<dbReference type="PANTHER" id="PTHR13504">
    <property type="entry name" value="FIDO DOMAIN-CONTAINING PROTEIN DDB_G0283145"/>
    <property type="match status" value="1"/>
</dbReference>
<sequence>MAAASPSLSQNEMTESHFDLVDALVQHLTKSTSVKILDGYDSDTDDEDAGSQIDILDEDEYTETGTSSAPTEAHPGSLEEHSDLRTYILKHLIAILHGSNHIERAGSTRALTAQIATPIFQGITTPSYPTFQHDLTAALLASPAQLSAHSISPDHPIPSHLLFQSYHEITSPAHALVHFIRTFSLSQAPLTESLILNTQRILTSNVPASDGTPSLSYGGTCRTCRIFAGFTEFPAPEQVPRRMASLVTEIHAHITTCEPSSGSKSDSKEDGELDPIDLAARLSHCFVNIHPFLDGNGRMTRILLNGVSMRYGLLGAVLGGTEWERERYLAVAVRGSDKEEAWQGMDEEETRFAEEPWGELGELVGRSVKTMMRKWRLASGGR</sequence>
<gene>
    <name evidence="5" type="ORF">KVT40_007377</name>
</gene>
<keyword evidence="2" id="KW-0067">ATP-binding</keyword>
<feature type="compositionally biased region" description="Acidic residues" evidence="3">
    <location>
        <begin position="40"/>
        <end position="62"/>
    </location>
</feature>
<dbReference type="GO" id="GO:0005524">
    <property type="term" value="F:ATP binding"/>
    <property type="evidence" value="ECO:0007669"/>
    <property type="project" value="UniProtKB-KW"/>
</dbReference>
<dbReference type="Pfam" id="PF02661">
    <property type="entry name" value="Fic"/>
    <property type="match status" value="1"/>
</dbReference>